<dbReference type="InterPro" id="IPR011032">
    <property type="entry name" value="GroES-like_sf"/>
</dbReference>
<proteinExistence type="predicted"/>
<dbReference type="InterPro" id="IPR013154">
    <property type="entry name" value="ADH-like_N"/>
</dbReference>
<evidence type="ECO:0000313" key="3">
    <source>
        <dbReference type="Proteomes" id="UP000501346"/>
    </source>
</evidence>
<dbReference type="CDD" id="cd08249">
    <property type="entry name" value="enoyl_reductase_like"/>
    <property type="match status" value="1"/>
</dbReference>
<evidence type="ECO:0000259" key="1">
    <source>
        <dbReference type="SMART" id="SM00829"/>
    </source>
</evidence>
<dbReference type="SUPFAM" id="SSF51735">
    <property type="entry name" value="NAD(P)-binding Rossmann-fold domains"/>
    <property type="match status" value="1"/>
</dbReference>
<keyword evidence="3" id="KW-1185">Reference proteome</keyword>
<dbReference type="SMART" id="SM00829">
    <property type="entry name" value="PKS_ER"/>
    <property type="match status" value="1"/>
</dbReference>
<dbReference type="Pfam" id="PF00107">
    <property type="entry name" value="ADH_zinc_N"/>
    <property type="match status" value="1"/>
</dbReference>
<dbReference type="InterPro" id="IPR013149">
    <property type="entry name" value="ADH-like_C"/>
</dbReference>
<sequence>MSSSIPKTMKAVVIDDGKAVVKEGVPIPELEDGFVLIKTVAVAGNPTDCGHIDYRIGPQDSILGCDAAGQIVKLGLGVDCKRFALGDYISGFIHGSSVRFPSNGAFAEYSAVSADTAYRLPNDIGPCGEDSLPEGPVKSLEGAVTFPVSLTTAGMILTYNLGLNMEWKPSVPQRGHPILIWGGATAVGQLLIQLTKKLNAFTKIIVVASQKHEKQLKEYGADELFDYHDSDVVEQIKRKYNNIPYLVDCVANLNTLEQVYRSAADELDATIIELTNLNVENVKEEYRRQNVTIAKTSLYAIGGHEVPFGKFTFPADLECKKAAIRLVKFLNPKIKEGEIHHIPVKVYKKGLYDVPQLLDDIRNNKNSGKKLVAVLN</sequence>
<dbReference type="PANTHER" id="PTHR45348:SF2">
    <property type="entry name" value="ZINC-TYPE ALCOHOL DEHYDROGENASE-LIKE PROTEIN C2E1P3.01"/>
    <property type="match status" value="1"/>
</dbReference>
<dbReference type="InterPro" id="IPR020843">
    <property type="entry name" value="ER"/>
</dbReference>
<dbReference type="EMBL" id="CP049003">
    <property type="protein sequence ID" value="QID84843.1"/>
    <property type="molecule type" value="Genomic_DNA"/>
</dbReference>
<dbReference type="AlphaFoldDB" id="A0A6C1E7I8"/>
<dbReference type="InterPro" id="IPR047122">
    <property type="entry name" value="Trans-enoyl_RdTase-like"/>
</dbReference>
<dbReference type="Proteomes" id="UP000501346">
    <property type="component" value="Chromosome SeVI"/>
</dbReference>
<dbReference type="Pfam" id="PF08240">
    <property type="entry name" value="ADH_N"/>
    <property type="match status" value="1"/>
</dbReference>
<dbReference type="OrthoDB" id="9992527at2759"/>
<dbReference type="InterPro" id="IPR036291">
    <property type="entry name" value="NAD(P)-bd_dom_sf"/>
</dbReference>
<accession>A0A6C1E7I8</accession>
<dbReference type="Gene3D" id="3.40.50.720">
    <property type="entry name" value="NAD(P)-binding Rossmann-like Domain"/>
    <property type="match status" value="1"/>
</dbReference>
<protein>
    <recommendedName>
        <fullName evidence="1">Enoyl reductase (ER) domain-containing protein</fullName>
    </recommendedName>
</protein>
<feature type="domain" description="Enoyl reductase (ER)" evidence="1">
    <location>
        <begin position="17"/>
        <end position="372"/>
    </location>
</feature>
<evidence type="ECO:0000313" key="2">
    <source>
        <dbReference type="EMBL" id="QID84843.1"/>
    </source>
</evidence>
<reference evidence="2 3" key="1">
    <citation type="journal article" date="2019" name="BMC Genomics">
        <title>Chromosome level assembly and comparative genome analysis confirm lager-brewing yeasts originated from a single hybridization.</title>
        <authorList>
            <person name="Salazar A.N."/>
            <person name="Gorter de Vries A.R."/>
            <person name="van den Broek M."/>
            <person name="Brouwers N."/>
            <person name="de la Torre Cortes P."/>
            <person name="Kuijpers N.G.A."/>
            <person name="Daran J.G."/>
            <person name="Abeel T."/>
        </authorList>
    </citation>
    <scope>NUCLEOTIDE SEQUENCE [LARGE SCALE GENOMIC DNA]</scope>
    <source>
        <strain evidence="2 3">CBS 1483</strain>
    </source>
</reference>
<dbReference type="GO" id="GO:0016651">
    <property type="term" value="F:oxidoreductase activity, acting on NAD(P)H"/>
    <property type="evidence" value="ECO:0007669"/>
    <property type="project" value="InterPro"/>
</dbReference>
<gene>
    <name evidence="2" type="ORF">GRS66_007377</name>
</gene>
<name>A0A6C1E7I8_SACPS</name>
<dbReference type="Gene3D" id="3.90.180.10">
    <property type="entry name" value="Medium-chain alcohol dehydrogenases, catalytic domain"/>
    <property type="match status" value="1"/>
</dbReference>
<dbReference type="PANTHER" id="PTHR45348">
    <property type="entry name" value="HYPOTHETICAL OXIDOREDUCTASE (EUROFUNG)"/>
    <property type="match status" value="1"/>
</dbReference>
<dbReference type="SUPFAM" id="SSF50129">
    <property type="entry name" value="GroES-like"/>
    <property type="match status" value="1"/>
</dbReference>
<organism evidence="2 3">
    <name type="scientific">Saccharomyces pastorianus</name>
    <name type="common">Lager yeast</name>
    <name type="synonym">Saccharomyces cerevisiae x Saccharomyces eubayanus</name>
    <dbReference type="NCBI Taxonomy" id="27292"/>
    <lineage>
        <taxon>Eukaryota</taxon>
        <taxon>Fungi</taxon>
        <taxon>Dikarya</taxon>
        <taxon>Ascomycota</taxon>
        <taxon>Saccharomycotina</taxon>
        <taxon>Saccharomycetes</taxon>
        <taxon>Saccharomycetales</taxon>
        <taxon>Saccharomycetaceae</taxon>
        <taxon>Saccharomyces</taxon>
    </lineage>
</organism>